<name>A0A1V8S742_9PEZI</name>
<dbReference type="Proteomes" id="UP000192596">
    <property type="component" value="Unassembled WGS sequence"/>
</dbReference>
<evidence type="ECO:0000313" key="1">
    <source>
        <dbReference type="EMBL" id="OQN95074.1"/>
    </source>
</evidence>
<dbReference type="Gene3D" id="3.90.180.10">
    <property type="entry name" value="Medium-chain alcohol dehydrogenases, catalytic domain"/>
    <property type="match status" value="1"/>
</dbReference>
<dbReference type="Gene3D" id="3.40.50.720">
    <property type="entry name" value="NAD(P)-binding Rossmann-like Domain"/>
    <property type="match status" value="1"/>
</dbReference>
<proteinExistence type="predicted"/>
<dbReference type="AlphaFoldDB" id="A0A1V8S742"/>
<reference evidence="2" key="1">
    <citation type="submission" date="2017-03" db="EMBL/GenBank/DDBJ databases">
        <title>Genomes of endolithic fungi from Antarctica.</title>
        <authorList>
            <person name="Coleine C."/>
            <person name="Masonjones S."/>
            <person name="Stajich J.E."/>
        </authorList>
    </citation>
    <scope>NUCLEOTIDE SEQUENCE [LARGE SCALE GENOMIC DNA]</scope>
    <source>
        <strain evidence="2">CCFEE 5527</strain>
    </source>
</reference>
<evidence type="ECO:0008006" key="3">
    <source>
        <dbReference type="Google" id="ProtNLM"/>
    </source>
</evidence>
<evidence type="ECO:0000313" key="2">
    <source>
        <dbReference type="Proteomes" id="UP000192596"/>
    </source>
</evidence>
<sequence>MDEPPDIHTVLCSLGLVNEQMGYDETCSDVAQDDDGLVGGESSNECDALSAPLSERGLSPVSVDHVHRTPPAGRISLGTNPNIFASKNLIIFGTLVGTMQDTAAALEYARRGQLESVSELRGLRAMPESVQQWRRGEIAGRLVIDLNKE</sequence>
<gene>
    <name evidence="1" type="ORF">B0A48_18848</name>
</gene>
<comment type="caution">
    <text evidence="1">The sequence shown here is derived from an EMBL/GenBank/DDBJ whole genome shotgun (WGS) entry which is preliminary data.</text>
</comment>
<dbReference type="OrthoDB" id="1879366at2759"/>
<dbReference type="EMBL" id="NAJO01000202">
    <property type="protein sequence ID" value="OQN95074.1"/>
    <property type="molecule type" value="Genomic_DNA"/>
</dbReference>
<accession>A0A1V8S742</accession>
<dbReference type="STRING" id="1507870.A0A1V8S742"/>
<keyword evidence="2" id="KW-1185">Reference proteome</keyword>
<dbReference type="InParanoid" id="A0A1V8S742"/>
<protein>
    <recommendedName>
        <fullName evidence="3">Alcohol dehydrogenase-like C-terminal domain-containing protein</fullName>
    </recommendedName>
</protein>
<organism evidence="1 2">
    <name type="scientific">Cryoendolithus antarcticus</name>
    <dbReference type="NCBI Taxonomy" id="1507870"/>
    <lineage>
        <taxon>Eukaryota</taxon>
        <taxon>Fungi</taxon>
        <taxon>Dikarya</taxon>
        <taxon>Ascomycota</taxon>
        <taxon>Pezizomycotina</taxon>
        <taxon>Dothideomycetes</taxon>
        <taxon>Dothideomycetidae</taxon>
        <taxon>Cladosporiales</taxon>
        <taxon>Cladosporiaceae</taxon>
        <taxon>Cryoendolithus</taxon>
    </lineage>
</organism>